<evidence type="ECO:0000256" key="3">
    <source>
        <dbReference type="ARBA" id="ARBA00022701"/>
    </source>
</evidence>
<reference evidence="5" key="1">
    <citation type="submission" date="2022-06" db="EMBL/GenBank/DDBJ databases">
        <title>Uncovering the hologenomic basis of an extraordinary plant invasion.</title>
        <authorList>
            <person name="Bieker V.C."/>
            <person name="Martin M.D."/>
            <person name="Gilbert T."/>
            <person name="Hodgins K."/>
            <person name="Battlay P."/>
            <person name="Petersen B."/>
            <person name="Wilson J."/>
        </authorList>
    </citation>
    <scope>NUCLEOTIDE SEQUENCE</scope>
    <source>
        <strain evidence="5">AA19_3_7</strain>
        <tissue evidence="5">Leaf</tissue>
    </source>
</reference>
<dbReference type="GO" id="GO:0005874">
    <property type="term" value="C:microtubule"/>
    <property type="evidence" value="ECO:0007669"/>
    <property type="project" value="UniProtKB-KW"/>
</dbReference>
<dbReference type="GO" id="GO:0008017">
    <property type="term" value="F:microtubule binding"/>
    <property type="evidence" value="ECO:0007669"/>
    <property type="project" value="InterPro"/>
</dbReference>
<comment type="caution">
    <text evidence="5">The sequence shown here is derived from an EMBL/GenBank/DDBJ whole genome shotgun (WGS) entry which is preliminary data.</text>
</comment>
<proteinExistence type="inferred from homology"/>
<accession>A0AAD5BR04</accession>
<sequence length="157" mass="18137">MTTPAKDPLMQVETCGSLLQELQIIWDEVGECDVEKDKMLLELKRECLEAYRRKVDLANRSRAQIRQAIADSICCTMGERPMHIRQSDQNIQSLKAELGAILPELEEMRKRKSERKNQFIEVITGNAVGSRLRVREVEHWFERGKLTHAPNTIPFCT</sequence>
<dbReference type="EMBL" id="JAMZMK010011338">
    <property type="protein sequence ID" value="KAI7727664.1"/>
    <property type="molecule type" value="Genomic_DNA"/>
</dbReference>
<dbReference type="GO" id="GO:0005737">
    <property type="term" value="C:cytoplasm"/>
    <property type="evidence" value="ECO:0007669"/>
    <property type="project" value="TreeGrafter"/>
</dbReference>
<keyword evidence="3" id="KW-0493">Microtubule</keyword>
<protein>
    <submittedName>
        <fullName evidence="5">Uncharacterized protein</fullName>
    </submittedName>
</protein>
<dbReference type="Proteomes" id="UP001206925">
    <property type="component" value="Unassembled WGS sequence"/>
</dbReference>
<keyword evidence="6" id="KW-1185">Reference proteome</keyword>
<evidence type="ECO:0000256" key="1">
    <source>
        <dbReference type="ARBA" id="ARBA00004245"/>
    </source>
</evidence>
<keyword evidence="4" id="KW-0206">Cytoskeleton</keyword>
<dbReference type="GO" id="GO:0000226">
    <property type="term" value="P:microtubule cytoskeleton organization"/>
    <property type="evidence" value="ECO:0007669"/>
    <property type="project" value="InterPro"/>
</dbReference>
<evidence type="ECO:0000313" key="6">
    <source>
        <dbReference type="Proteomes" id="UP001206925"/>
    </source>
</evidence>
<comment type="similarity">
    <text evidence="2">Belongs to the MAP65/ASE1 family.</text>
</comment>
<gene>
    <name evidence="5" type="ORF">M8C21_001120</name>
</gene>
<dbReference type="AlphaFoldDB" id="A0AAD5BR04"/>
<comment type="subcellular location">
    <subcellularLocation>
        <location evidence="1">Cytoplasm</location>
        <location evidence="1">Cytoskeleton</location>
    </subcellularLocation>
</comment>
<dbReference type="GO" id="GO:0005819">
    <property type="term" value="C:spindle"/>
    <property type="evidence" value="ECO:0007669"/>
    <property type="project" value="TreeGrafter"/>
</dbReference>
<name>A0AAD5BR04_AMBAR</name>
<evidence type="ECO:0000256" key="4">
    <source>
        <dbReference type="ARBA" id="ARBA00023212"/>
    </source>
</evidence>
<dbReference type="PANTHER" id="PTHR19321:SF7">
    <property type="entry name" value="65-KDA MICROTUBULE-ASSOCIATED PROTEIN 3"/>
    <property type="match status" value="1"/>
</dbReference>
<evidence type="ECO:0000256" key="2">
    <source>
        <dbReference type="ARBA" id="ARBA00006187"/>
    </source>
</evidence>
<evidence type="ECO:0000313" key="5">
    <source>
        <dbReference type="EMBL" id="KAI7727664.1"/>
    </source>
</evidence>
<organism evidence="5 6">
    <name type="scientific">Ambrosia artemisiifolia</name>
    <name type="common">Common ragweed</name>
    <dbReference type="NCBI Taxonomy" id="4212"/>
    <lineage>
        <taxon>Eukaryota</taxon>
        <taxon>Viridiplantae</taxon>
        <taxon>Streptophyta</taxon>
        <taxon>Embryophyta</taxon>
        <taxon>Tracheophyta</taxon>
        <taxon>Spermatophyta</taxon>
        <taxon>Magnoliopsida</taxon>
        <taxon>eudicotyledons</taxon>
        <taxon>Gunneridae</taxon>
        <taxon>Pentapetalae</taxon>
        <taxon>asterids</taxon>
        <taxon>campanulids</taxon>
        <taxon>Asterales</taxon>
        <taxon>Asteraceae</taxon>
        <taxon>Asteroideae</taxon>
        <taxon>Heliantheae alliance</taxon>
        <taxon>Heliantheae</taxon>
        <taxon>Ambrosia</taxon>
    </lineage>
</organism>
<dbReference type="PANTHER" id="PTHR19321">
    <property type="entry name" value="PROTEIN REGULATOR OF CYTOKINESIS 1 PRC1-RELATED"/>
    <property type="match status" value="1"/>
</dbReference>
<keyword evidence="4" id="KW-0963">Cytoplasm</keyword>
<dbReference type="InterPro" id="IPR007145">
    <property type="entry name" value="MAP65_Ase1_PRC1"/>
</dbReference>
<dbReference type="Pfam" id="PF03999">
    <property type="entry name" value="MAP65_ASE1"/>
    <property type="match status" value="1"/>
</dbReference>